<dbReference type="Proteomes" id="UP000708208">
    <property type="component" value="Unassembled WGS sequence"/>
</dbReference>
<feature type="compositionally biased region" description="Gly residues" evidence="1">
    <location>
        <begin position="94"/>
        <end position="126"/>
    </location>
</feature>
<evidence type="ECO:0000313" key="2">
    <source>
        <dbReference type="EMBL" id="CAG7719373.1"/>
    </source>
</evidence>
<comment type="caution">
    <text evidence="2">The sequence shown here is derived from an EMBL/GenBank/DDBJ whole genome shotgun (WGS) entry which is preliminary data.</text>
</comment>
<dbReference type="OrthoDB" id="10679847at2759"/>
<protein>
    <submittedName>
        <fullName evidence="2">Uncharacterized protein</fullName>
    </submittedName>
</protein>
<keyword evidence="3" id="KW-1185">Reference proteome</keyword>
<evidence type="ECO:0000256" key="1">
    <source>
        <dbReference type="SAM" id="MobiDB-lite"/>
    </source>
</evidence>
<dbReference type="AlphaFoldDB" id="A0A8J2NS99"/>
<dbReference type="EMBL" id="CAJVCH010060856">
    <property type="protein sequence ID" value="CAG7719373.1"/>
    <property type="molecule type" value="Genomic_DNA"/>
</dbReference>
<proteinExistence type="predicted"/>
<feature type="compositionally biased region" description="Basic residues" evidence="1">
    <location>
        <begin position="55"/>
        <end position="66"/>
    </location>
</feature>
<feature type="region of interest" description="Disordered" evidence="1">
    <location>
        <begin position="49"/>
        <end position="152"/>
    </location>
</feature>
<reference evidence="2" key="1">
    <citation type="submission" date="2021-06" db="EMBL/GenBank/DDBJ databases">
        <authorList>
            <person name="Hodson N. C."/>
            <person name="Mongue J. A."/>
            <person name="Jaron S. K."/>
        </authorList>
    </citation>
    <scope>NUCLEOTIDE SEQUENCE</scope>
</reference>
<gene>
    <name evidence="2" type="ORF">AFUS01_LOCUS8700</name>
</gene>
<feature type="compositionally biased region" description="Gly residues" evidence="1">
    <location>
        <begin position="133"/>
        <end position="152"/>
    </location>
</feature>
<evidence type="ECO:0000313" key="3">
    <source>
        <dbReference type="Proteomes" id="UP000708208"/>
    </source>
</evidence>
<sequence>GNSGGTGGPGGAGGEGDSGGNKKPWWKTTNVQTSVKVNTTAWWDMIKEQAAKKCPPGKKCKVKVKKPISINPGSGRFGDSVTSNSGAGASPGKNGAGKEGGAPGKTGGGNGQPAGGKGQPGAGSGQPGASKGQPGGGSGQPGGGNGQYGGGNGQYGGGNGQYGGGNGQYVSGASGGGQFIGGAGGGAYGGVGGVGWGAGVVAPKPIGGVVVGGYPQASGGYYNSAGYYVQSGSYYVQGSYYNPSYAAVACSVTVVGSVCTTGRVTTGTGWGRSIESGKDSLNIVDYITHPGWKPIFDNVTTEITLQTEDVPYVGFGFCKYQHQSIKDLESASSGSEATKFFLNALRIGCLRQEISSLSSLYDQECLSLRDDNSLEVHPGCKFLKKEKLTLFENYEFSRAFELAAFSQEYVAELKNPTKSVVTPDGEQISRATYLLGKIAFHVISESRLRARHHIVKLTRNLIKSLKTAFTKSIHDLNEINNRCGKKCKLDLEVNEHDRLYLLTLIEFVIRGVGTKTSQEDAEELFKAFYGKNKDLIKGRLNDYFQ</sequence>
<organism evidence="2 3">
    <name type="scientific">Allacma fusca</name>
    <dbReference type="NCBI Taxonomy" id="39272"/>
    <lineage>
        <taxon>Eukaryota</taxon>
        <taxon>Metazoa</taxon>
        <taxon>Ecdysozoa</taxon>
        <taxon>Arthropoda</taxon>
        <taxon>Hexapoda</taxon>
        <taxon>Collembola</taxon>
        <taxon>Symphypleona</taxon>
        <taxon>Sminthuridae</taxon>
        <taxon>Allacma</taxon>
    </lineage>
</organism>
<accession>A0A8J2NS99</accession>
<feature type="region of interest" description="Disordered" evidence="1">
    <location>
        <begin position="1"/>
        <end position="32"/>
    </location>
</feature>
<feature type="non-terminal residue" evidence="2">
    <location>
        <position position="1"/>
    </location>
</feature>
<feature type="compositionally biased region" description="Gly residues" evidence="1">
    <location>
        <begin position="1"/>
        <end position="19"/>
    </location>
</feature>
<name>A0A8J2NS99_9HEXA</name>